<keyword evidence="3" id="KW-0732">Signal</keyword>
<sequence length="756" mass="81386">MLLMFSLLWIPGVYAAGVPAQQGVITDEAGLLTSAEADAVVAIAAGDQVTVHVLTVESLGNLAAKDYAERVIKDWELATNDILLLISSGDQEIELNVSNKFQASLNTWSSAQGGSTGSAATTKFLDTYFIPYAQDGDFAGGITSVIQSIHSIAGSAAAGAGLPGSAGSGSTGAVAGSGGGSSPAASGNSGFSPLTYAAILGGILLLGAAFLLLSGLKLRKQLSGLQDQLASLMVRANQALELLKPFQGIVQGKTEEMVEGISGRLSSQLVQLAALQNEGRSSQPAVFRLRALKAALGQLTETEATFSSAIGEEEKKIAVVTEADRNVKQRIAELKQDGPELDGQFQNMMKETGFPLQEIAEDLKELTEDTSRADQLELFDPIAAQEILQEAQKQQDQIEQDLADVDLYDDKLDRFSAVLGEARSKISGIIAQNSLQNMKAKPYDRLEQANTAAAAMKAPLAAGDMDEVRRIGAQMDLLLDEALAMTEGQALLRKNNRRDVEAVRSGWSRLKEQRDGLQGRIAEARQRFAESHVASTDELLKEWSTRLREGAAQLPQIETWTSDERGEYDQARSGLDELMRLQEEAGRQFGQVADGLSLLDERLNTVNRIFNGGEGRTEAAWQLLHSRRLAASSHFDVSLLPEYSELELRLSQRPYNLDELESLGRAYDSRITAYEEEARRLVRQQEEAERQAELARLAEQRRRTQARKRMSSGPSSSNRSSGGSSWGGSSSRRSSGGSSWGGGGGKSGRSSGGSKW</sequence>
<name>A0A2Z2KLS1_9BACL</name>
<feature type="compositionally biased region" description="Gly residues" evidence="2">
    <location>
        <begin position="738"/>
        <end position="756"/>
    </location>
</feature>
<dbReference type="EMBL" id="CP021780">
    <property type="protein sequence ID" value="ASA25285.1"/>
    <property type="molecule type" value="Genomic_DNA"/>
</dbReference>
<evidence type="ECO:0000313" key="5">
    <source>
        <dbReference type="EMBL" id="ASA25285.1"/>
    </source>
</evidence>
<dbReference type="Pfam" id="PF04536">
    <property type="entry name" value="TPM_phosphatase"/>
    <property type="match status" value="1"/>
</dbReference>
<reference evidence="5 6" key="1">
    <citation type="submission" date="2017-06" db="EMBL/GenBank/DDBJ databases">
        <title>Complete genome sequence of Paenibacillus donghaensis KCTC 13049T isolated from East Sea sediment, South Korea.</title>
        <authorList>
            <person name="Jung B.K."/>
            <person name="Hong S.-J."/>
            <person name="Shin J.-H."/>
        </authorList>
    </citation>
    <scope>NUCLEOTIDE SEQUENCE [LARGE SCALE GENOMIC DNA]</scope>
    <source>
        <strain evidence="5 6">KCTC 13049</strain>
    </source>
</reference>
<protein>
    <recommendedName>
        <fullName evidence="4">TPM domain-containing protein</fullName>
    </recommendedName>
</protein>
<dbReference type="Proteomes" id="UP000249890">
    <property type="component" value="Chromosome"/>
</dbReference>
<evidence type="ECO:0000256" key="3">
    <source>
        <dbReference type="SAM" id="SignalP"/>
    </source>
</evidence>
<dbReference type="AlphaFoldDB" id="A0A2Z2KLS1"/>
<gene>
    <name evidence="5" type="ORF">B9T62_33875</name>
</gene>
<evidence type="ECO:0000256" key="1">
    <source>
        <dbReference type="SAM" id="Coils"/>
    </source>
</evidence>
<organism evidence="5 6">
    <name type="scientific">Paenibacillus donghaensis</name>
    <dbReference type="NCBI Taxonomy" id="414771"/>
    <lineage>
        <taxon>Bacteria</taxon>
        <taxon>Bacillati</taxon>
        <taxon>Bacillota</taxon>
        <taxon>Bacilli</taxon>
        <taxon>Bacillales</taxon>
        <taxon>Paenibacillaceae</taxon>
        <taxon>Paenibacillus</taxon>
    </lineage>
</organism>
<feature type="domain" description="TPM" evidence="4">
    <location>
        <begin position="25"/>
        <end position="150"/>
    </location>
</feature>
<keyword evidence="1" id="KW-0175">Coiled coil</keyword>
<proteinExistence type="predicted"/>
<evidence type="ECO:0000256" key="2">
    <source>
        <dbReference type="SAM" id="MobiDB-lite"/>
    </source>
</evidence>
<feature type="coiled-coil region" evidence="1">
    <location>
        <begin position="356"/>
        <end position="404"/>
    </location>
</feature>
<feature type="chain" id="PRO_5038354164" description="TPM domain-containing protein" evidence="3">
    <location>
        <begin position="16"/>
        <end position="756"/>
    </location>
</feature>
<feature type="signal peptide" evidence="3">
    <location>
        <begin position="1"/>
        <end position="15"/>
    </location>
</feature>
<feature type="compositionally biased region" description="Low complexity" evidence="2">
    <location>
        <begin position="711"/>
        <end position="737"/>
    </location>
</feature>
<dbReference type="KEGG" id="pdh:B9T62_33875"/>
<accession>A0A2Z2KLS1</accession>
<keyword evidence="6" id="KW-1185">Reference proteome</keyword>
<evidence type="ECO:0000259" key="4">
    <source>
        <dbReference type="Pfam" id="PF04536"/>
    </source>
</evidence>
<dbReference type="Gene3D" id="3.10.310.50">
    <property type="match status" value="1"/>
</dbReference>
<evidence type="ECO:0000313" key="6">
    <source>
        <dbReference type="Proteomes" id="UP000249890"/>
    </source>
</evidence>
<feature type="region of interest" description="Disordered" evidence="2">
    <location>
        <begin position="699"/>
        <end position="756"/>
    </location>
</feature>
<dbReference type="InterPro" id="IPR007621">
    <property type="entry name" value="TPM_dom"/>
</dbReference>